<proteinExistence type="inferred from homology"/>
<dbReference type="PANTHER" id="PTHR10628">
    <property type="entry name" value="SIALIDASE"/>
    <property type="match status" value="1"/>
</dbReference>
<dbReference type="GO" id="GO:0009313">
    <property type="term" value="P:oligosaccharide catabolic process"/>
    <property type="evidence" value="ECO:0007669"/>
    <property type="project" value="TreeGrafter"/>
</dbReference>
<dbReference type="InterPro" id="IPR026856">
    <property type="entry name" value="Sialidase_fam"/>
</dbReference>
<dbReference type="GO" id="GO:0006689">
    <property type="term" value="P:ganglioside catabolic process"/>
    <property type="evidence" value="ECO:0007669"/>
    <property type="project" value="TreeGrafter"/>
</dbReference>
<dbReference type="Gene3D" id="2.120.10.10">
    <property type="match status" value="1"/>
</dbReference>
<reference evidence="5" key="1">
    <citation type="submission" date="2012-11" db="EMBL/GenBank/DDBJ databases">
        <title>Dependencies among metagenomic species, viruses, plasmids and units of genetic variation.</title>
        <authorList>
            <person name="Nielsen H.B."/>
            <person name="Almeida M."/>
            <person name="Juncker A.S."/>
            <person name="Rasmussen S."/>
            <person name="Li J."/>
            <person name="Sunagawa S."/>
            <person name="Plichta D."/>
            <person name="Gautier L."/>
            <person name="Le Chatelier E."/>
            <person name="Peletier E."/>
            <person name="Bonde I."/>
            <person name="Nielsen T."/>
            <person name="Manichanh C."/>
            <person name="Arumugam M."/>
            <person name="Batto J."/>
            <person name="Santos M.B.Q.D."/>
            <person name="Blom N."/>
            <person name="Borruel N."/>
            <person name="Burgdorf K.S."/>
            <person name="Boumezbeur F."/>
            <person name="Casellas F."/>
            <person name="Dore J."/>
            <person name="Guarner F."/>
            <person name="Hansen T."/>
            <person name="Hildebrand F."/>
            <person name="Kaas R.S."/>
            <person name="Kennedy S."/>
            <person name="Kristiansen K."/>
            <person name="Kultima J.R."/>
            <person name="Leonard P."/>
            <person name="Levenez F."/>
            <person name="Lund O."/>
            <person name="Moumen B."/>
            <person name="Le Paslier D."/>
            <person name="Pons N."/>
            <person name="Pedersen O."/>
            <person name="Prifti E."/>
            <person name="Qin J."/>
            <person name="Raes J."/>
            <person name="Tap J."/>
            <person name="Tims S."/>
            <person name="Ussery D.W."/>
            <person name="Yamada T."/>
            <person name="MetaHit consortium"/>
            <person name="Renault P."/>
            <person name="Sicheritz-Ponten T."/>
            <person name="Bork P."/>
            <person name="Wang J."/>
            <person name="Brunak S."/>
            <person name="Ehrlich S.D."/>
        </authorList>
    </citation>
    <scope>NUCLEOTIDE SEQUENCE [LARGE SCALE GENOMIC DNA]</scope>
</reference>
<dbReference type="EC" id="3.2.1.18" evidence="3"/>
<organism evidence="5 7">
    <name type="scientific">Candidatus Colimorpha enterica</name>
    <dbReference type="NCBI Taxonomy" id="3083063"/>
    <lineage>
        <taxon>Bacteria</taxon>
        <taxon>Pseudomonadati</taxon>
        <taxon>Bacteroidota</taxon>
        <taxon>Bacteroidia</taxon>
        <taxon>Bacteroidales</taxon>
        <taxon>Candidatus Colimorpha</taxon>
    </lineage>
</organism>
<gene>
    <name evidence="5" type="ORF">BN580_00899</name>
    <name evidence="6" type="ORF">MR241_03860</name>
</gene>
<dbReference type="GO" id="GO:0016020">
    <property type="term" value="C:membrane"/>
    <property type="evidence" value="ECO:0007669"/>
    <property type="project" value="TreeGrafter"/>
</dbReference>
<comment type="catalytic activity">
    <reaction evidence="1">
        <text>Hydrolysis of alpha-(2-&gt;3)-, alpha-(2-&gt;6)-, alpha-(2-&gt;8)- glycosidic linkages of terminal sialic acid residues in oligosaccharides, glycoproteins, glycolipids, colominic acid and synthetic substrates.</text>
        <dbReference type="EC" id="3.2.1.18"/>
    </reaction>
</comment>
<evidence type="ECO:0000313" key="6">
    <source>
        <dbReference type="EMBL" id="MCI5755410.1"/>
    </source>
</evidence>
<comment type="similarity">
    <text evidence="2">Belongs to the glycosyl hydrolase 33 family.</text>
</comment>
<keyword evidence="6" id="KW-0378">Hydrolase</keyword>
<dbReference type="Proteomes" id="UP000017938">
    <property type="component" value="Unassembled WGS sequence"/>
</dbReference>
<evidence type="ECO:0000313" key="5">
    <source>
        <dbReference type="EMBL" id="CDC71686.1"/>
    </source>
</evidence>
<dbReference type="Proteomes" id="UP001139365">
    <property type="component" value="Unassembled WGS sequence"/>
</dbReference>
<evidence type="ECO:0000256" key="3">
    <source>
        <dbReference type="ARBA" id="ARBA00012733"/>
    </source>
</evidence>
<dbReference type="CDD" id="cd15482">
    <property type="entry name" value="Sialidase_non-viral"/>
    <property type="match status" value="1"/>
</dbReference>
<accession>R6TUV3</accession>
<dbReference type="GO" id="GO:0004308">
    <property type="term" value="F:exo-alpha-sialidase activity"/>
    <property type="evidence" value="ECO:0007669"/>
    <property type="project" value="UniProtKB-EC"/>
</dbReference>
<dbReference type="STRING" id="1263015.BN580_00899"/>
<dbReference type="InterPro" id="IPR011040">
    <property type="entry name" value="Sialidase"/>
</dbReference>
<evidence type="ECO:0000256" key="2">
    <source>
        <dbReference type="ARBA" id="ARBA00009348"/>
    </source>
</evidence>
<dbReference type="InterPro" id="IPR036278">
    <property type="entry name" value="Sialidase_sf"/>
</dbReference>
<dbReference type="SUPFAM" id="SSF50939">
    <property type="entry name" value="Sialidases"/>
    <property type="match status" value="1"/>
</dbReference>
<comment type="caution">
    <text evidence="5">The sequence shown here is derived from an EMBL/GenBank/DDBJ whole genome shotgun (WGS) entry which is preliminary data.</text>
</comment>
<evidence type="ECO:0000313" key="7">
    <source>
        <dbReference type="Proteomes" id="UP000017938"/>
    </source>
</evidence>
<evidence type="ECO:0000313" key="8">
    <source>
        <dbReference type="Proteomes" id="UP001139365"/>
    </source>
</evidence>
<dbReference type="EMBL" id="CBFW010000080">
    <property type="protein sequence ID" value="CDC71686.1"/>
    <property type="molecule type" value="Genomic_DNA"/>
</dbReference>
<name>R6TUV3_9BACT</name>
<dbReference type="PANTHER" id="PTHR10628:SF30">
    <property type="entry name" value="EXO-ALPHA-SIALIDASE"/>
    <property type="match status" value="1"/>
</dbReference>
<dbReference type="EMBL" id="JALEMU010000061">
    <property type="protein sequence ID" value="MCI5755410.1"/>
    <property type="molecule type" value="Genomic_DNA"/>
</dbReference>
<sequence>MEFTSKLMWEPGERYTNHRIPGMTVTEKGTVLAYCEARTAAGDWALMDILLFRSEDGGETFGEPVVMAAGTKEHRTVNNPVAVQNADGRILFLWCEDYSVNGGRVLVRHSDDDGLTWSEPEDITAATLPEYRNAFALGPGHGIMTGGTLIIPVWMVPKRYEAKLTAHMPSEISTLYSTDGGESWQTGEILGMTDRIVNPNETEAAVTSDGQVFLSIRHQSMQRVKAYSATGYSGWYDYSPDYSLNDPQCFGAVVSAEENGRHVLYLANCDSKERRSGVTLKKSTDDGRTWETVHVIDPDRGGYVELAYDKTRGCLYCLYEENYGERVYFVRAVEG</sequence>
<dbReference type="AlphaFoldDB" id="R6TUV3"/>
<dbReference type="Pfam" id="PF13088">
    <property type="entry name" value="BNR_2"/>
    <property type="match status" value="1"/>
</dbReference>
<evidence type="ECO:0000256" key="1">
    <source>
        <dbReference type="ARBA" id="ARBA00000427"/>
    </source>
</evidence>
<evidence type="ECO:0000259" key="4">
    <source>
        <dbReference type="Pfam" id="PF13088"/>
    </source>
</evidence>
<feature type="domain" description="Sialidase" evidence="4">
    <location>
        <begin position="48"/>
        <end position="300"/>
    </location>
</feature>
<reference evidence="6 8" key="2">
    <citation type="submission" date="2022-03" db="EMBL/GenBank/DDBJ databases">
        <title>Metagenome-assembled genomes from swine fecal metagenomes.</title>
        <authorList>
            <person name="Holman D.B."/>
            <person name="Kommadath A."/>
        </authorList>
    </citation>
    <scope>NUCLEOTIDE SEQUENCE [LARGE SCALE GENOMIC DNA]</scope>
    <source>
        <strain evidence="6">SUG147</strain>
    </source>
</reference>
<dbReference type="GO" id="GO:0005737">
    <property type="term" value="C:cytoplasm"/>
    <property type="evidence" value="ECO:0007669"/>
    <property type="project" value="TreeGrafter"/>
</dbReference>
<protein>
    <recommendedName>
        <fullName evidence="3">exo-alpha-sialidase</fullName>
        <ecNumber evidence="3">3.2.1.18</ecNumber>
    </recommendedName>
</protein>